<name>A0A1W2BFI6_9FIRM</name>
<dbReference type="InterPro" id="IPR028082">
    <property type="entry name" value="Peripla_BP_I"/>
</dbReference>
<dbReference type="PROSITE" id="PS51257">
    <property type="entry name" value="PROKAR_LIPOPROTEIN"/>
    <property type="match status" value="1"/>
</dbReference>
<feature type="chain" id="PRO_5039428765" evidence="4">
    <location>
        <begin position="20"/>
        <end position="389"/>
    </location>
</feature>
<dbReference type="AlphaFoldDB" id="A0A1W2BFI6"/>
<keyword evidence="7" id="KW-1185">Reference proteome</keyword>
<dbReference type="Pfam" id="PF13407">
    <property type="entry name" value="Peripla_BP_4"/>
    <property type="match status" value="1"/>
</dbReference>
<evidence type="ECO:0000256" key="3">
    <source>
        <dbReference type="ARBA" id="ARBA00022729"/>
    </source>
</evidence>
<accession>A0A1W2BFI6</accession>
<dbReference type="STRING" id="1122930.SAMN02745168_2172"/>
<sequence length="389" mass="41611">MKKKFLALALVGALFCSLAAGCSSGSSSTATPAPTATEAASADNSAVITELQAKIDALRGVPEFDMDSFKGTAFDAKTEMAGQKWLTIPGTSANPFNETICEAICEVASKVGFQCDLLENQGAAEEHIAGLNSAKQKGYSLVDLQAGPTPETLGAQIQECMDQGIKVVTSHLTGYEQSVSPISGNMGADYYNIAALLADWVIVNAGMDAKVLVVVSEEITSTTSMMNGIKDEFAKYAPDVSFDFVNVAIVDWGTKCQSETENYLSAHPDTDYVIAIYDSMNQYIVPAVKSTGSKAKIIAYNGTPFAMDYVASGDIEMIIGEDLLTIAYATVDYEMRTALDMEQVEEPTLIRVWTKDNISEALNAQGKCEYGIGYGTSAQEAYETLWGLK</sequence>
<keyword evidence="3 4" id="KW-0732">Signal</keyword>
<gene>
    <name evidence="6" type="ORF">SAMN02745168_2172</name>
</gene>
<dbReference type="Gene3D" id="3.40.50.2300">
    <property type="match status" value="2"/>
</dbReference>
<evidence type="ECO:0000256" key="1">
    <source>
        <dbReference type="ARBA" id="ARBA00004196"/>
    </source>
</evidence>
<comment type="subcellular location">
    <subcellularLocation>
        <location evidence="1">Cell envelope</location>
    </subcellularLocation>
</comment>
<evidence type="ECO:0000256" key="4">
    <source>
        <dbReference type="SAM" id="SignalP"/>
    </source>
</evidence>
<dbReference type="RefSeq" id="WP_084234841.1">
    <property type="nucleotide sequence ID" value="NZ_FWXW01000005.1"/>
</dbReference>
<comment type="similarity">
    <text evidence="2">Belongs to the bacterial solute-binding protein 2 family.</text>
</comment>
<dbReference type="OrthoDB" id="9804917at2"/>
<dbReference type="PANTHER" id="PTHR46847">
    <property type="entry name" value="D-ALLOSE-BINDING PERIPLASMIC PROTEIN-RELATED"/>
    <property type="match status" value="1"/>
</dbReference>
<organism evidence="6 7">
    <name type="scientific">Papillibacter cinnamivorans DSM 12816</name>
    <dbReference type="NCBI Taxonomy" id="1122930"/>
    <lineage>
        <taxon>Bacteria</taxon>
        <taxon>Bacillati</taxon>
        <taxon>Bacillota</taxon>
        <taxon>Clostridia</taxon>
        <taxon>Eubacteriales</taxon>
        <taxon>Oscillospiraceae</taxon>
        <taxon>Papillibacter</taxon>
    </lineage>
</organism>
<protein>
    <submittedName>
        <fullName evidence="6">Ribose transport system substrate-binding protein</fullName>
    </submittedName>
</protein>
<evidence type="ECO:0000256" key="2">
    <source>
        <dbReference type="ARBA" id="ARBA00007639"/>
    </source>
</evidence>
<feature type="domain" description="Periplasmic binding protein" evidence="5">
    <location>
        <begin position="88"/>
        <end position="332"/>
    </location>
</feature>
<feature type="signal peptide" evidence="4">
    <location>
        <begin position="1"/>
        <end position="19"/>
    </location>
</feature>
<dbReference type="GO" id="GO:0030246">
    <property type="term" value="F:carbohydrate binding"/>
    <property type="evidence" value="ECO:0007669"/>
    <property type="project" value="UniProtKB-ARBA"/>
</dbReference>
<dbReference type="InterPro" id="IPR025997">
    <property type="entry name" value="SBP_2_dom"/>
</dbReference>
<dbReference type="EMBL" id="FWXW01000005">
    <property type="protein sequence ID" value="SMC71747.1"/>
    <property type="molecule type" value="Genomic_DNA"/>
</dbReference>
<dbReference type="PANTHER" id="PTHR46847:SF1">
    <property type="entry name" value="D-ALLOSE-BINDING PERIPLASMIC PROTEIN-RELATED"/>
    <property type="match status" value="1"/>
</dbReference>
<dbReference type="GO" id="GO:0030313">
    <property type="term" value="C:cell envelope"/>
    <property type="evidence" value="ECO:0007669"/>
    <property type="project" value="UniProtKB-SubCell"/>
</dbReference>
<evidence type="ECO:0000313" key="6">
    <source>
        <dbReference type="EMBL" id="SMC71747.1"/>
    </source>
</evidence>
<reference evidence="6 7" key="1">
    <citation type="submission" date="2017-04" db="EMBL/GenBank/DDBJ databases">
        <authorList>
            <person name="Afonso C.L."/>
            <person name="Miller P.J."/>
            <person name="Scott M.A."/>
            <person name="Spackman E."/>
            <person name="Goraichik I."/>
            <person name="Dimitrov K.M."/>
            <person name="Suarez D.L."/>
            <person name="Swayne D.E."/>
        </authorList>
    </citation>
    <scope>NUCLEOTIDE SEQUENCE [LARGE SCALE GENOMIC DNA]</scope>
    <source>
        <strain evidence="6 7">DSM 12816</strain>
    </source>
</reference>
<dbReference type="Proteomes" id="UP000192790">
    <property type="component" value="Unassembled WGS sequence"/>
</dbReference>
<evidence type="ECO:0000259" key="5">
    <source>
        <dbReference type="Pfam" id="PF13407"/>
    </source>
</evidence>
<proteinExistence type="inferred from homology"/>
<evidence type="ECO:0000313" key="7">
    <source>
        <dbReference type="Proteomes" id="UP000192790"/>
    </source>
</evidence>
<dbReference type="SUPFAM" id="SSF53822">
    <property type="entry name" value="Periplasmic binding protein-like I"/>
    <property type="match status" value="1"/>
</dbReference>